<dbReference type="EC" id="3.8.1.5" evidence="2"/>
<dbReference type="InterPro" id="IPR050266">
    <property type="entry name" value="AB_hydrolase_sf"/>
</dbReference>
<dbReference type="SUPFAM" id="SSF53474">
    <property type="entry name" value="alpha/beta-Hydrolases"/>
    <property type="match status" value="1"/>
</dbReference>
<dbReference type="InterPro" id="IPR000639">
    <property type="entry name" value="Epox_hydrolase-like"/>
</dbReference>
<feature type="domain" description="AB hydrolase-1" evidence="1">
    <location>
        <begin position="39"/>
        <end position="155"/>
    </location>
</feature>
<protein>
    <submittedName>
        <fullName evidence="2">Haloalkane dehalogenase</fullName>
        <ecNumber evidence="2">3.8.1.5</ecNumber>
    </submittedName>
</protein>
<evidence type="ECO:0000259" key="1">
    <source>
        <dbReference type="Pfam" id="PF00561"/>
    </source>
</evidence>
<evidence type="ECO:0000313" key="2">
    <source>
        <dbReference type="EMBL" id="NSL86872.1"/>
    </source>
</evidence>
<dbReference type="Gene3D" id="3.40.50.1820">
    <property type="entry name" value="alpha/beta hydrolase"/>
    <property type="match status" value="1"/>
</dbReference>
<reference evidence="2" key="1">
    <citation type="submission" date="2020-05" db="EMBL/GenBank/DDBJ databases">
        <title>Chitinophaga laudate sp. nov., isolated from a tropical peat swamp.</title>
        <authorList>
            <person name="Goh C.B.S."/>
            <person name="Lee M.S."/>
            <person name="Parimannan S."/>
            <person name="Pasbakhsh P."/>
            <person name="Yule C.M."/>
            <person name="Rajandas H."/>
            <person name="Loke S."/>
            <person name="Croft L."/>
            <person name="Tan J.B.L."/>
        </authorList>
    </citation>
    <scope>NUCLEOTIDE SEQUENCE</scope>
    <source>
        <strain evidence="2">Mgbs1</strain>
    </source>
</reference>
<keyword evidence="3" id="KW-1185">Reference proteome</keyword>
<name>A0A9Q5GQD0_9BACT</name>
<dbReference type="PANTHER" id="PTHR43798:SF24">
    <property type="entry name" value="CIS-3-ALKYL-4-ALKYLOXETAN-2-ONE DECARBOXYLASE"/>
    <property type="match status" value="1"/>
</dbReference>
<dbReference type="GO" id="GO:0018786">
    <property type="term" value="F:haloalkane dehalogenase activity"/>
    <property type="evidence" value="ECO:0007669"/>
    <property type="project" value="UniProtKB-EC"/>
</dbReference>
<dbReference type="Proteomes" id="UP000281028">
    <property type="component" value="Unassembled WGS sequence"/>
</dbReference>
<proteinExistence type="predicted"/>
<keyword evidence="2" id="KW-0378">Hydrolase</keyword>
<dbReference type="GO" id="GO:0016020">
    <property type="term" value="C:membrane"/>
    <property type="evidence" value="ECO:0007669"/>
    <property type="project" value="TreeGrafter"/>
</dbReference>
<organism evidence="2 3">
    <name type="scientific">Chitinophaga solisilvae</name>
    <dbReference type="NCBI Taxonomy" id="1233460"/>
    <lineage>
        <taxon>Bacteria</taxon>
        <taxon>Pseudomonadati</taxon>
        <taxon>Bacteroidota</taxon>
        <taxon>Chitinophagia</taxon>
        <taxon>Chitinophagales</taxon>
        <taxon>Chitinophagaceae</taxon>
        <taxon>Chitinophaga</taxon>
    </lineage>
</organism>
<dbReference type="NCBIfam" id="NF002938">
    <property type="entry name" value="PRK03592.1"/>
    <property type="match status" value="1"/>
</dbReference>
<dbReference type="Pfam" id="PF00561">
    <property type="entry name" value="Abhydrolase_1"/>
    <property type="match status" value="1"/>
</dbReference>
<sequence length="300" mass="33942">MQTTTATSAVISHVDLLPRKTVTCIDTEISYVDTGHGDPVVFLHGNPTSSYLWRNIIPWLSSHRRCLAPDLAGMGRSGKSPEKKYEFTDHAAYLDTWFEAVGLKENITLVLHDWGSALGFYRAFRFPQQIKAIAYMEAIVQPRLWSDFPAGRDGIFRALRSPKGEEMIMKDNFFIETVLPKSIIRPLSPEEMDAYRAPFREEADRLPTLLFPRSLPIENDPPEIAAIVQAYGEWLAASNIPKLLITATPGALLVGRALDFCRTWPHQQEVNVNGIHYIQEDSPAEIGEALRRFILYLIFI</sequence>
<dbReference type="PANTHER" id="PTHR43798">
    <property type="entry name" value="MONOACYLGLYCEROL LIPASE"/>
    <property type="match status" value="1"/>
</dbReference>
<dbReference type="AlphaFoldDB" id="A0A9Q5GQD0"/>
<dbReference type="InterPro" id="IPR029058">
    <property type="entry name" value="AB_hydrolase_fold"/>
</dbReference>
<evidence type="ECO:0000313" key="3">
    <source>
        <dbReference type="Proteomes" id="UP000281028"/>
    </source>
</evidence>
<gene>
    <name evidence="2" type="ORF">ECE50_008525</name>
</gene>
<dbReference type="PRINTS" id="PR00412">
    <property type="entry name" value="EPOXHYDRLASE"/>
</dbReference>
<comment type="caution">
    <text evidence="2">The sequence shown here is derived from an EMBL/GenBank/DDBJ whole genome shotgun (WGS) entry which is preliminary data.</text>
</comment>
<accession>A0A9Q5GQD0</accession>
<dbReference type="InterPro" id="IPR000073">
    <property type="entry name" value="AB_hydrolase_1"/>
</dbReference>
<dbReference type="EMBL" id="RIAR02000001">
    <property type="protein sequence ID" value="NSL86872.1"/>
    <property type="molecule type" value="Genomic_DNA"/>
</dbReference>